<keyword evidence="5 9" id="KW-0408">Iron</keyword>
<keyword evidence="3 9" id="KW-0378">Hydrolase</keyword>
<keyword evidence="2 9" id="KW-0479">Metal-binding</keyword>
<name>A0A150INQ6_9EURY</name>
<evidence type="ECO:0000259" key="10">
    <source>
        <dbReference type="Pfam" id="PF01930"/>
    </source>
</evidence>
<dbReference type="GO" id="GO:0046872">
    <property type="term" value="F:metal ion binding"/>
    <property type="evidence" value="ECO:0007669"/>
    <property type="project" value="UniProtKB-KW"/>
</dbReference>
<comment type="cofactor">
    <cofactor evidence="9">
        <name>iron-sulfur cluster</name>
        <dbReference type="ChEBI" id="CHEBI:30408"/>
    </cofactor>
</comment>
<keyword evidence="8 9" id="KW-0464">Manganese</keyword>
<evidence type="ECO:0000313" key="14">
    <source>
        <dbReference type="Proteomes" id="UP000091929"/>
    </source>
</evidence>
<dbReference type="EMBL" id="LNGE01000061">
    <property type="protein sequence ID" value="KYC44489.1"/>
    <property type="molecule type" value="Genomic_DNA"/>
</dbReference>
<dbReference type="Pfam" id="PF01930">
    <property type="entry name" value="Cas_Cas4"/>
    <property type="match status" value="1"/>
</dbReference>
<dbReference type="AlphaFoldDB" id="A0A150INQ6"/>
<comment type="caution">
    <text evidence="12">The sequence shown here is derived from an EMBL/GenBank/DDBJ whole genome shotgun (WGS) entry which is preliminary data.</text>
</comment>
<sequence length="164" mass="19597">MRITGVMVQYYKSCHRELWYFGNQINMNYDNEYIEIGRLINEDSYKREKKNILIDGTIAIDFIKKRGELTIYEIKKSSKLEDPAKYQLYYYLWYLKNKLGQIVKGEIVYPKEKSSETLELTNEVEKEIESILEEIPKIVTLKTPPKIIKKPYCKKCSYYSLCFV</sequence>
<dbReference type="Proteomes" id="UP000091929">
    <property type="component" value="Unassembled WGS sequence"/>
</dbReference>
<dbReference type="InterPro" id="IPR011604">
    <property type="entry name" value="PDDEXK-like_dom_sf"/>
</dbReference>
<keyword evidence="1 9" id="KW-0540">Nuclease</keyword>
<dbReference type="EMBL" id="LNGF01000053">
    <property type="protein sequence ID" value="KYC46659.1"/>
    <property type="molecule type" value="Genomic_DNA"/>
</dbReference>
<organism evidence="12 14">
    <name type="scientific">Candidatus Methanofastidiosum methylothiophilum</name>
    <dbReference type="NCBI Taxonomy" id="1705564"/>
    <lineage>
        <taxon>Archaea</taxon>
        <taxon>Methanobacteriati</taxon>
        <taxon>Methanobacteriota</taxon>
        <taxon>Stenosarchaea group</taxon>
        <taxon>Candidatus Methanofastidiosia</taxon>
        <taxon>Candidatus Methanofastidiosales</taxon>
        <taxon>Candidatus Methanofastidiosaceae</taxon>
        <taxon>Candidatus Methanofastidiosum</taxon>
    </lineage>
</organism>
<dbReference type="EMBL" id="LNJC01000049">
    <property type="protein sequence ID" value="KYC49075.1"/>
    <property type="molecule type" value="Genomic_DNA"/>
</dbReference>
<dbReference type="EC" id="3.1.12.1" evidence="9"/>
<dbReference type="PANTHER" id="PTHR37168:SF2">
    <property type="entry name" value="CRISPR-ASSOCIATED EXONUCLEASE CAS4"/>
    <property type="match status" value="1"/>
</dbReference>
<dbReference type="Proteomes" id="UP000092403">
    <property type="component" value="Unassembled WGS sequence"/>
</dbReference>
<evidence type="ECO:0000256" key="2">
    <source>
        <dbReference type="ARBA" id="ARBA00022723"/>
    </source>
</evidence>
<evidence type="ECO:0000256" key="9">
    <source>
        <dbReference type="RuleBase" id="RU365022"/>
    </source>
</evidence>
<dbReference type="GO" id="GO:0051536">
    <property type="term" value="F:iron-sulfur cluster binding"/>
    <property type="evidence" value="ECO:0007669"/>
    <property type="project" value="UniProtKB-KW"/>
</dbReference>
<evidence type="ECO:0000256" key="6">
    <source>
        <dbReference type="ARBA" id="ARBA00023014"/>
    </source>
</evidence>
<reference evidence="14 15" key="1">
    <citation type="journal article" date="2016" name="ISME J.">
        <title>Chasing the elusive Euryarchaeota class WSA2: genomes reveal a uniquely fastidious methyl-reducing methanogen.</title>
        <authorList>
            <person name="Nobu M.K."/>
            <person name="Narihiro T."/>
            <person name="Kuroda K."/>
            <person name="Mei R."/>
            <person name="Liu W.T."/>
        </authorList>
    </citation>
    <scope>NUCLEOTIDE SEQUENCE [LARGE SCALE GENOMIC DNA]</scope>
    <source>
        <strain evidence="11">B03fssc0709_Meth_Bin005</strain>
        <strain evidence="12">B15fssc0709_Meth_Bin003</strain>
        <strain evidence="13">BMIXfssc0709_Meth_Bin006</strain>
    </source>
</reference>
<dbReference type="Proteomes" id="UP000092401">
    <property type="component" value="Unassembled WGS sequence"/>
</dbReference>
<evidence type="ECO:0000256" key="1">
    <source>
        <dbReference type="ARBA" id="ARBA00022722"/>
    </source>
</evidence>
<evidence type="ECO:0000256" key="8">
    <source>
        <dbReference type="ARBA" id="ARBA00023211"/>
    </source>
</evidence>
<protein>
    <recommendedName>
        <fullName evidence="9">CRISPR-associated exonuclease Cas4</fullName>
        <ecNumber evidence="9">3.1.12.1</ecNumber>
    </recommendedName>
</protein>
<evidence type="ECO:0000313" key="13">
    <source>
        <dbReference type="EMBL" id="KYC49075.1"/>
    </source>
</evidence>
<dbReference type="PANTHER" id="PTHR37168">
    <property type="entry name" value="CRISPR-ASSOCIATED EXONUCLEASE CAS4"/>
    <property type="match status" value="1"/>
</dbReference>
<gene>
    <name evidence="11" type="ORF">APG10_01681</name>
    <name evidence="12" type="ORF">APG11_01752</name>
    <name evidence="13" type="ORF">APG12_01688</name>
</gene>
<accession>A0A150IW30</accession>
<comment type="function">
    <text evidence="9">CRISPR (clustered regularly interspaced short palindromic repeat) is an adaptive immune system that provides protection against mobile genetic elements (viruses, transposable elements and conjugative plasmids). CRISPR clusters contain sequences complementary to antecedent mobile elements and target invading nucleic acids. CRISPR clusters are transcribed and processed into CRISPR RNA (crRNA).</text>
</comment>
<comment type="cofactor">
    <cofactor evidence="9">
        <name>Mg(2+)</name>
        <dbReference type="ChEBI" id="CHEBI:18420"/>
    </cofactor>
    <cofactor evidence="9">
        <name>Mn(2+)</name>
        <dbReference type="ChEBI" id="CHEBI:29035"/>
    </cofactor>
    <text evidence="9">Mg(2+) or Mn(2+) required for ssDNA cleavage activity.</text>
</comment>
<dbReference type="GO" id="GO:0004527">
    <property type="term" value="F:exonuclease activity"/>
    <property type="evidence" value="ECO:0007669"/>
    <property type="project" value="UniProtKB-KW"/>
</dbReference>
<proteinExistence type="inferred from homology"/>
<dbReference type="Gene3D" id="3.90.320.10">
    <property type="match status" value="1"/>
</dbReference>
<keyword evidence="4 9" id="KW-0269">Exonuclease</keyword>
<feature type="domain" description="DUF83" evidence="10">
    <location>
        <begin position="4"/>
        <end position="163"/>
    </location>
</feature>
<evidence type="ECO:0000256" key="7">
    <source>
        <dbReference type="ARBA" id="ARBA00023118"/>
    </source>
</evidence>
<accession>A0A150INQ6</accession>
<evidence type="ECO:0000313" key="11">
    <source>
        <dbReference type="EMBL" id="KYC44489.1"/>
    </source>
</evidence>
<dbReference type="InterPro" id="IPR022765">
    <property type="entry name" value="Dna2/Cas4_DUF83"/>
</dbReference>
<dbReference type="InterPro" id="IPR013343">
    <property type="entry name" value="CRISPR-assoc_prot_Cas4"/>
</dbReference>
<evidence type="ECO:0000256" key="4">
    <source>
        <dbReference type="ARBA" id="ARBA00022839"/>
    </source>
</evidence>
<evidence type="ECO:0000256" key="5">
    <source>
        <dbReference type="ARBA" id="ARBA00023004"/>
    </source>
</evidence>
<evidence type="ECO:0000313" key="12">
    <source>
        <dbReference type="EMBL" id="KYC46659.1"/>
    </source>
</evidence>
<evidence type="ECO:0000256" key="3">
    <source>
        <dbReference type="ARBA" id="ARBA00022801"/>
    </source>
</evidence>
<dbReference type="NCBIfam" id="TIGR00372">
    <property type="entry name" value="cas4"/>
    <property type="match status" value="1"/>
</dbReference>
<keyword evidence="7 9" id="KW-0051">Antiviral defense</keyword>
<comment type="similarity">
    <text evidence="9">Belongs to the CRISPR-associated exonuclease Cas4 family.</text>
</comment>
<evidence type="ECO:0000313" key="15">
    <source>
        <dbReference type="Proteomes" id="UP000092401"/>
    </source>
</evidence>
<accession>A0A150IHR2</accession>
<dbReference type="GO" id="GO:0051607">
    <property type="term" value="P:defense response to virus"/>
    <property type="evidence" value="ECO:0007669"/>
    <property type="project" value="UniProtKB-KW"/>
</dbReference>
<keyword evidence="6 9" id="KW-0411">Iron-sulfur</keyword>